<dbReference type="EMBL" id="LR593886">
    <property type="protein sequence ID" value="VTR92200.1"/>
    <property type="molecule type" value="Genomic_DNA"/>
</dbReference>
<keyword evidence="1 3" id="KW-0853">WD repeat</keyword>
<dbReference type="InterPro" id="IPR001680">
    <property type="entry name" value="WD40_rpt"/>
</dbReference>
<dbReference type="AlphaFoldDB" id="A0A6P2CYC2"/>
<proteinExistence type="predicted"/>
<dbReference type="PANTHER" id="PTHR44019">
    <property type="entry name" value="WD REPEAT-CONTAINING PROTEIN 55"/>
    <property type="match status" value="1"/>
</dbReference>
<sequence length="358" mass="38968">MRELQVCPPTKHKPIEVVRRLEFRASGAELVAWCGSEAATKDGRTGFTNKLHVYDCVAGSARELFAGWFFYESSDERTPDPVISPNRELIAFEDTVAGTHIYFEGLTDAAGETPSFPSLPGGPRGAGGLAFTRDGTELIAVRNLMEGGAFAPDVVRFTIASLFKVLGTEEKINPLNGKPYQKRIYDVRWQESLTLPPGERLVTACLSADDRLLVVGGNEGVLHVADLEQKKVLASFPWEGRKLRDRSAVRVAFSPDAKWVVMLANGRLFARPLGEGKAWQTKSTLGYAHDFAFHPAGRTLCAVFADGRARVLDALTGNVLQSFQWGKKPLYSVAFAPDGLTCAAGGPNGRVVVWDIDG</sequence>
<dbReference type="PROSITE" id="PS50082">
    <property type="entry name" value="WD_REPEATS_2"/>
    <property type="match status" value="1"/>
</dbReference>
<dbReference type="InterPro" id="IPR024977">
    <property type="entry name" value="Apc4-like_WD40_dom"/>
</dbReference>
<dbReference type="SMART" id="SM00320">
    <property type="entry name" value="WD40"/>
    <property type="match status" value="3"/>
</dbReference>
<protein>
    <recommendedName>
        <fullName evidence="4">Anaphase-promoting complex subunit 4-like WD40 domain-containing protein</fullName>
    </recommendedName>
</protein>
<dbReference type="InterPro" id="IPR015943">
    <property type="entry name" value="WD40/YVTN_repeat-like_dom_sf"/>
</dbReference>
<evidence type="ECO:0000256" key="2">
    <source>
        <dbReference type="ARBA" id="ARBA00022737"/>
    </source>
</evidence>
<evidence type="ECO:0000256" key="1">
    <source>
        <dbReference type="ARBA" id="ARBA00022574"/>
    </source>
</evidence>
<reference evidence="5 6" key="1">
    <citation type="submission" date="2019-05" db="EMBL/GenBank/DDBJ databases">
        <authorList>
            <consortium name="Science for Life Laboratories"/>
        </authorList>
    </citation>
    <scope>NUCLEOTIDE SEQUENCE [LARGE SCALE GENOMIC DNA]</scope>
    <source>
        <strain evidence="5">Soil9</strain>
    </source>
</reference>
<feature type="domain" description="Anaphase-promoting complex subunit 4-like WD40" evidence="4">
    <location>
        <begin position="268"/>
        <end position="332"/>
    </location>
</feature>
<evidence type="ECO:0000259" key="4">
    <source>
        <dbReference type="Pfam" id="PF12894"/>
    </source>
</evidence>
<dbReference type="Pfam" id="PF12894">
    <property type="entry name" value="ANAPC4_WD40"/>
    <property type="match status" value="1"/>
</dbReference>
<dbReference type="Gene3D" id="2.130.10.10">
    <property type="entry name" value="YVTN repeat-like/Quinoprotein amine dehydrogenase"/>
    <property type="match status" value="2"/>
</dbReference>
<accession>A0A6P2CYC2</accession>
<keyword evidence="6" id="KW-1185">Reference proteome</keyword>
<evidence type="ECO:0000313" key="6">
    <source>
        <dbReference type="Proteomes" id="UP000464178"/>
    </source>
</evidence>
<feature type="repeat" description="WD" evidence="3">
    <location>
        <begin position="323"/>
        <end position="358"/>
    </location>
</feature>
<evidence type="ECO:0000313" key="5">
    <source>
        <dbReference type="EMBL" id="VTR92200.1"/>
    </source>
</evidence>
<dbReference type="KEGG" id="gms:SOIL9_55140"/>
<dbReference type="PROSITE" id="PS50294">
    <property type="entry name" value="WD_REPEATS_REGION"/>
    <property type="match status" value="1"/>
</dbReference>
<dbReference type="RefSeq" id="WP_162667100.1">
    <property type="nucleotide sequence ID" value="NZ_LR593886.1"/>
</dbReference>
<keyword evidence="2" id="KW-0677">Repeat</keyword>
<gene>
    <name evidence="5" type="ORF">SOIL9_55140</name>
</gene>
<dbReference type="InterPro" id="IPR050505">
    <property type="entry name" value="WDR55/POC1"/>
</dbReference>
<dbReference type="PROSITE" id="PS00678">
    <property type="entry name" value="WD_REPEATS_1"/>
    <property type="match status" value="1"/>
</dbReference>
<organism evidence="5 6">
    <name type="scientific">Gemmata massiliana</name>
    <dbReference type="NCBI Taxonomy" id="1210884"/>
    <lineage>
        <taxon>Bacteria</taxon>
        <taxon>Pseudomonadati</taxon>
        <taxon>Planctomycetota</taxon>
        <taxon>Planctomycetia</taxon>
        <taxon>Gemmatales</taxon>
        <taxon>Gemmataceae</taxon>
        <taxon>Gemmata</taxon>
    </lineage>
</organism>
<evidence type="ECO:0000256" key="3">
    <source>
        <dbReference type="PROSITE-ProRule" id="PRU00221"/>
    </source>
</evidence>
<dbReference type="PANTHER" id="PTHR44019:SF8">
    <property type="entry name" value="POC1 CENTRIOLAR PROTEIN HOMOLOG"/>
    <property type="match status" value="1"/>
</dbReference>
<dbReference type="InterPro" id="IPR019775">
    <property type="entry name" value="WD40_repeat_CS"/>
</dbReference>
<dbReference type="Proteomes" id="UP000464178">
    <property type="component" value="Chromosome"/>
</dbReference>
<name>A0A6P2CYC2_9BACT</name>
<dbReference type="SUPFAM" id="SSF69322">
    <property type="entry name" value="Tricorn protease domain 2"/>
    <property type="match status" value="1"/>
</dbReference>